<comment type="caution">
    <text evidence="1">The sequence shown here is derived from an EMBL/GenBank/DDBJ whole genome shotgun (WGS) entry which is preliminary data.</text>
</comment>
<sequence>MNILANQNGVGSSKFELWLFKFLYFLTFKKSQRLEKIIHQIERDLKAVKNKQV</sequence>
<name>A0A4R3MQ03_9BACI</name>
<keyword evidence="2" id="KW-1185">Reference proteome</keyword>
<proteinExistence type="predicted"/>
<evidence type="ECO:0000313" key="2">
    <source>
        <dbReference type="Proteomes" id="UP000294650"/>
    </source>
</evidence>
<dbReference type="RefSeq" id="WP_165902199.1">
    <property type="nucleotide sequence ID" value="NZ_SMAN01000028.1"/>
</dbReference>
<dbReference type="EMBL" id="SMAN01000028">
    <property type="protein sequence ID" value="TCT17559.1"/>
    <property type="molecule type" value="Genomic_DNA"/>
</dbReference>
<evidence type="ECO:0000313" key="1">
    <source>
        <dbReference type="EMBL" id="TCT17559.1"/>
    </source>
</evidence>
<dbReference type="AlphaFoldDB" id="A0A4R3MQ03"/>
<gene>
    <name evidence="1" type="ORF">EDD68_1287</name>
</gene>
<organism evidence="1 2">
    <name type="scientific">Melghiribacillus thermohalophilus</name>
    <dbReference type="NCBI Taxonomy" id="1324956"/>
    <lineage>
        <taxon>Bacteria</taxon>
        <taxon>Bacillati</taxon>
        <taxon>Bacillota</taxon>
        <taxon>Bacilli</taxon>
        <taxon>Bacillales</taxon>
        <taxon>Bacillaceae</taxon>
        <taxon>Melghiribacillus</taxon>
    </lineage>
</organism>
<dbReference type="Proteomes" id="UP000294650">
    <property type="component" value="Unassembled WGS sequence"/>
</dbReference>
<reference evidence="1 2" key="1">
    <citation type="submission" date="2019-03" db="EMBL/GenBank/DDBJ databases">
        <title>Genomic Encyclopedia of Type Strains, Phase IV (KMG-IV): sequencing the most valuable type-strain genomes for metagenomic binning, comparative biology and taxonomic classification.</title>
        <authorList>
            <person name="Goeker M."/>
        </authorList>
    </citation>
    <scope>NUCLEOTIDE SEQUENCE [LARGE SCALE GENOMIC DNA]</scope>
    <source>
        <strain evidence="1 2">DSM 25894</strain>
    </source>
</reference>
<accession>A0A4R3MQ03</accession>
<protein>
    <submittedName>
        <fullName evidence="1">Uncharacterized protein</fullName>
    </submittedName>
</protein>